<comment type="caution">
    <text evidence="2">The sequence shown here is derived from an EMBL/GenBank/DDBJ whole genome shotgun (WGS) entry which is preliminary data.</text>
</comment>
<evidence type="ECO:0000313" key="3">
    <source>
        <dbReference type="Proteomes" id="UP000775213"/>
    </source>
</evidence>
<dbReference type="AlphaFoldDB" id="A0AAV7FPX4"/>
<accession>A0AAV7FPX4</accession>
<sequence length="374" mass="41170">MTILRFKFHSNAEIRHPTILTKIDTKRRVIDLDQRREALRVDQVEASLDRIDVFFADFNRSLERICTSAIKLSSDIYSHSLSPPGLTSKTDFALARPPPPPHPPSCATTMTPPKSSPTSPARRESSVAACSDSVNTESTSDKVRPHVVHAPVDPHSVRDQGPVLKTVSNFDESEMDKLLGEIANETSRKSTIGGVSLSSDDGSATQIPSSAPSDPPTLSVKIPGLKLIAKDDPALCSQAVQCNVTEGFDPKFVISGDEVNVTHGDRESRSQAAHSQRQRGKTVVIVEVANIELLKIRGARPKNLRTLADKEFRGIFQLKQLYRDKFYGECNQKVALMTSHPARDLTSATLATFSTGDTPWQKLLDQCFRQQKAF</sequence>
<evidence type="ECO:0000313" key="2">
    <source>
        <dbReference type="EMBL" id="KAH0451664.1"/>
    </source>
</evidence>
<feature type="compositionally biased region" description="Low complexity" evidence="1">
    <location>
        <begin position="108"/>
        <end position="120"/>
    </location>
</feature>
<dbReference type="EMBL" id="JAGFBR010000017">
    <property type="protein sequence ID" value="KAH0451664.1"/>
    <property type="molecule type" value="Genomic_DNA"/>
</dbReference>
<proteinExistence type="predicted"/>
<feature type="region of interest" description="Disordered" evidence="1">
    <location>
        <begin position="190"/>
        <end position="218"/>
    </location>
</feature>
<protein>
    <submittedName>
        <fullName evidence="2">Uncharacterized protein</fullName>
    </submittedName>
</protein>
<dbReference type="Proteomes" id="UP000775213">
    <property type="component" value="Unassembled WGS sequence"/>
</dbReference>
<gene>
    <name evidence="2" type="ORF">IEQ34_018963</name>
</gene>
<feature type="region of interest" description="Disordered" evidence="1">
    <location>
        <begin position="88"/>
        <end position="142"/>
    </location>
</feature>
<feature type="compositionally biased region" description="Polar residues" evidence="1">
    <location>
        <begin position="196"/>
        <end position="212"/>
    </location>
</feature>
<reference evidence="2 3" key="1">
    <citation type="journal article" date="2021" name="Hortic Res">
        <title>Chromosome-scale assembly of the Dendrobium chrysotoxum genome enhances the understanding of orchid evolution.</title>
        <authorList>
            <person name="Zhang Y."/>
            <person name="Zhang G.Q."/>
            <person name="Zhang D."/>
            <person name="Liu X.D."/>
            <person name="Xu X.Y."/>
            <person name="Sun W.H."/>
            <person name="Yu X."/>
            <person name="Zhu X."/>
            <person name="Wang Z.W."/>
            <person name="Zhao X."/>
            <person name="Zhong W.Y."/>
            <person name="Chen H."/>
            <person name="Yin W.L."/>
            <person name="Huang T."/>
            <person name="Niu S.C."/>
            <person name="Liu Z.J."/>
        </authorList>
    </citation>
    <scope>NUCLEOTIDE SEQUENCE [LARGE SCALE GENOMIC DNA]</scope>
    <source>
        <strain evidence="2">Lindl</strain>
    </source>
</reference>
<keyword evidence="3" id="KW-1185">Reference proteome</keyword>
<organism evidence="2 3">
    <name type="scientific">Dendrobium chrysotoxum</name>
    <name type="common">Orchid</name>
    <dbReference type="NCBI Taxonomy" id="161865"/>
    <lineage>
        <taxon>Eukaryota</taxon>
        <taxon>Viridiplantae</taxon>
        <taxon>Streptophyta</taxon>
        <taxon>Embryophyta</taxon>
        <taxon>Tracheophyta</taxon>
        <taxon>Spermatophyta</taxon>
        <taxon>Magnoliopsida</taxon>
        <taxon>Liliopsida</taxon>
        <taxon>Asparagales</taxon>
        <taxon>Orchidaceae</taxon>
        <taxon>Epidendroideae</taxon>
        <taxon>Malaxideae</taxon>
        <taxon>Dendrobiinae</taxon>
        <taxon>Dendrobium</taxon>
    </lineage>
</organism>
<name>A0AAV7FPX4_DENCH</name>
<evidence type="ECO:0000256" key="1">
    <source>
        <dbReference type="SAM" id="MobiDB-lite"/>
    </source>
</evidence>